<organism evidence="1 2">
    <name type="scientific">Solanum pinnatisectum</name>
    <name type="common">tansyleaf nightshade</name>
    <dbReference type="NCBI Taxonomy" id="50273"/>
    <lineage>
        <taxon>Eukaryota</taxon>
        <taxon>Viridiplantae</taxon>
        <taxon>Streptophyta</taxon>
        <taxon>Embryophyta</taxon>
        <taxon>Tracheophyta</taxon>
        <taxon>Spermatophyta</taxon>
        <taxon>Magnoliopsida</taxon>
        <taxon>eudicotyledons</taxon>
        <taxon>Gunneridae</taxon>
        <taxon>Pentapetalae</taxon>
        <taxon>asterids</taxon>
        <taxon>lamiids</taxon>
        <taxon>Solanales</taxon>
        <taxon>Solanaceae</taxon>
        <taxon>Solanoideae</taxon>
        <taxon>Solaneae</taxon>
        <taxon>Solanum</taxon>
    </lineage>
</organism>
<evidence type="ECO:0000313" key="2">
    <source>
        <dbReference type="Proteomes" id="UP001311915"/>
    </source>
</evidence>
<protein>
    <submittedName>
        <fullName evidence="1">Uncharacterized protein</fullName>
    </submittedName>
</protein>
<dbReference type="EMBL" id="JAWPEI010000008">
    <property type="protein sequence ID" value="KAK4717496.1"/>
    <property type="molecule type" value="Genomic_DNA"/>
</dbReference>
<reference evidence="1 2" key="1">
    <citation type="submission" date="2023-10" db="EMBL/GenBank/DDBJ databases">
        <title>Genome-Wide Identification Analysis in wild type Solanum Pinnatisectum Reveals Some Genes Defensing Phytophthora Infestans.</title>
        <authorList>
            <person name="Sun C."/>
        </authorList>
    </citation>
    <scope>NUCLEOTIDE SEQUENCE [LARGE SCALE GENOMIC DNA]</scope>
    <source>
        <strain evidence="1">LQN</strain>
        <tissue evidence="1">Leaf</tissue>
    </source>
</reference>
<proteinExistence type="predicted"/>
<dbReference type="AlphaFoldDB" id="A0AAV9KW02"/>
<keyword evidence="2" id="KW-1185">Reference proteome</keyword>
<name>A0AAV9KW02_9SOLN</name>
<comment type="caution">
    <text evidence="1">The sequence shown here is derived from an EMBL/GenBank/DDBJ whole genome shotgun (WGS) entry which is preliminary data.</text>
</comment>
<gene>
    <name evidence="1" type="ORF">R3W88_015834</name>
</gene>
<evidence type="ECO:0000313" key="1">
    <source>
        <dbReference type="EMBL" id="KAK4717496.1"/>
    </source>
</evidence>
<sequence length="106" mass="12356">MYIVFFFFFYPARTRPNPAVHQRNPATHTKCVQKSARSLNPSNGATVYLRRPPRRYHLISIRASPFSPFRGSHSFFPSFTNGFGKEERIDSKIQRILPQIDPNFLL</sequence>
<dbReference type="Proteomes" id="UP001311915">
    <property type="component" value="Unassembled WGS sequence"/>
</dbReference>
<accession>A0AAV9KW02</accession>